<dbReference type="EMBL" id="FQXM01000010">
    <property type="protein sequence ID" value="SHH71394.1"/>
    <property type="molecule type" value="Genomic_DNA"/>
</dbReference>
<reference evidence="2 3" key="1">
    <citation type="submission" date="2016-11" db="EMBL/GenBank/DDBJ databases">
        <authorList>
            <person name="Jaros S."/>
            <person name="Januszkiewicz K."/>
            <person name="Wedrychowicz H."/>
        </authorList>
    </citation>
    <scope>NUCLEOTIDE SEQUENCE [LARGE SCALE GENOMIC DNA]</scope>
    <source>
        <strain evidence="2 3">DSM 8605</strain>
    </source>
</reference>
<feature type="transmembrane region" description="Helical" evidence="1">
    <location>
        <begin position="6"/>
        <end position="30"/>
    </location>
</feature>
<name>A0A1M5V8H8_9CLOT</name>
<protein>
    <submittedName>
        <fullName evidence="2">Uncharacterized protein</fullName>
    </submittedName>
</protein>
<keyword evidence="1" id="KW-0812">Transmembrane</keyword>
<evidence type="ECO:0000256" key="1">
    <source>
        <dbReference type="SAM" id="Phobius"/>
    </source>
</evidence>
<keyword evidence="3" id="KW-1185">Reference proteome</keyword>
<feature type="transmembrane region" description="Helical" evidence="1">
    <location>
        <begin position="42"/>
        <end position="66"/>
    </location>
</feature>
<keyword evidence="1" id="KW-0472">Membrane</keyword>
<dbReference type="AlphaFoldDB" id="A0A1M5V8H8"/>
<proteinExistence type="predicted"/>
<feature type="transmembrane region" description="Helical" evidence="1">
    <location>
        <begin position="78"/>
        <end position="102"/>
    </location>
</feature>
<organism evidence="2 3">
    <name type="scientific">Clostridium grantii DSM 8605</name>
    <dbReference type="NCBI Taxonomy" id="1121316"/>
    <lineage>
        <taxon>Bacteria</taxon>
        <taxon>Bacillati</taxon>
        <taxon>Bacillota</taxon>
        <taxon>Clostridia</taxon>
        <taxon>Eubacteriales</taxon>
        <taxon>Clostridiaceae</taxon>
        <taxon>Clostridium</taxon>
    </lineage>
</organism>
<dbReference type="Proteomes" id="UP000184447">
    <property type="component" value="Unassembled WGS sequence"/>
</dbReference>
<keyword evidence="1" id="KW-1133">Transmembrane helix</keyword>
<evidence type="ECO:0000313" key="2">
    <source>
        <dbReference type="EMBL" id="SHH71394.1"/>
    </source>
</evidence>
<accession>A0A1M5V8H8</accession>
<dbReference type="STRING" id="1121316.SAMN02745207_02161"/>
<sequence>MFLIKAATSITGGIIIALITFIIICISTLLQYKVVNNNFKQILLSPYILMILLFFINFIFLDLILYKVFFLNGEYHNYGLIGAYIWLGILFIPLILSSVLLASKNYIRK</sequence>
<gene>
    <name evidence="2" type="ORF">SAMN02745207_02161</name>
</gene>
<evidence type="ECO:0000313" key="3">
    <source>
        <dbReference type="Proteomes" id="UP000184447"/>
    </source>
</evidence>